<dbReference type="CDD" id="cd06261">
    <property type="entry name" value="TM_PBP2"/>
    <property type="match status" value="1"/>
</dbReference>
<evidence type="ECO:0000259" key="10">
    <source>
        <dbReference type="PROSITE" id="PS50928"/>
    </source>
</evidence>
<feature type="domain" description="ABC transmembrane type-1" evidence="10">
    <location>
        <begin position="71"/>
        <end position="273"/>
    </location>
</feature>
<keyword evidence="5" id="KW-0592">Phosphate transport</keyword>
<comment type="subcellular location">
    <subcellularLocation>
        <location evidence="1 9">Cell membrane</location>
        <topology evidence="1 9">Multi-pass membrane protein</topology>
    </subcellularLocation>
</comment>
<dbReference type="InterPro" id="IPR005672">
    <property type="entry name" value="Phosphate_PstA"/>
</dbReference>
<evidence type="ECO:0000313" key="11">
    <source>
        <dbReference type="EMBL" id="BCZ85950.1"/>
    </source>
</evidence>
<organism evidence="11 12">
    <name type="scientific">Thermus thermophilus</name>
    <dbReference type="NCBI Taxonomy" id="274"/>
    <lineage>
        <taxon>Bacteria</taxon>
        <taxon>Thermotogati</taxon>
        <taxon>Deinococcota</taxon>
        <taxon>Deinococci</taxon>
        <taxon>Thermales</taxon>
        <taxon>Thermaceae</taxon>
        <taxon>Thermus</taxon>
    </lineage>
</organism>
<keyword evidence="3" id="KW-0813">Transport</keyword>
<dbReference type="SUPFAM" id="SSF161098">
    <property type="entry name" value="MetI-like"/>
    <property type="match status" value="1"/>
</dbReference>
<feature type="transmembrane region" description="Helical" evidence="9">
    <location>
        <begin position="144"/>
        <end position="163"/>
    </location>
</feature>
<evidence type="ECO:0000256" key="1">
    <source>
        <dbReference type="ARBA" id="ARBA00004651"/>
    </source>
</evidence>
<feature type="transmembrane region" description="Helical" evidence="9">
    <location>
        <begin position="184"/>
        <end position="206"/>
    </location>
</feature>
<reference evidence="11" key="1">
    <citation type="submission" date="2021-07" db="EMBL/GenBank/DDBJ databases">
        <title>Complete genome sequences of four Thermus thermophilus strains isolated from Arima Hot Spring in Japan.</title>
        <authorList>
            <person name="Tomariguchi N."/>
            <person name="Ueno Y."/>
            <person name="Miyazaki K."/>
        </authorList>
    </citation>
    <scope>NUCLEOTIDE SEQUENCE</scope>
    <source>
        <strain evidence="11">AA1-1</strain>
    </source>
</reference>
<dbReference type="PANTHER" id="PTHR42922">
    <property type="entry name" value="PHOSPHATE TRANSPORT SYSTEM PERMEASE PROTEIN PSTA"/>
    <property type="match status" value="1"/>
</dbReference>
<evidence type="ECO:0000256" key="6">
    <source>
        <dbReference type="ARBA" id="ARBA00022692"/>
    </source>
</evidence>
<dbReference type="RefSeq" id="WP_143584258.1">
    <property type="nucleotide sequence ID" value="NZ_AP019792.1"/>
</dbReference>
<dbReference type="GO" id="GO:0035435">
    <property type="term" value="P:phosphate ion transmembrane transport"/>
    <property type="evidence" value="ECO:0007669"/>
    <property type="project" value="InterPro"/>
</dbReference>
<protein>
    <recommendedName>
        <fullName evidence="9">Phosphate transport system permease protein PstA</fullName>
    </recommendedName>
</protein>
<evidence type="ECO:0000256" key="4">
    <source>
        <dbReference type="ARBA" id="ARBA00022475"/>
    </source>
</evidence>
<dbReference type="InterPro" id="IPR000515">
    <property type="entry name" value="MetI-like"/>
</dbReference>
<keyword evidence="4 9" id="KW-1003">Cell membrane</keyword>
<accession>A0AAD1KT68</accession>
<feature type="transmembrane region" description="Helical" evidence="9">
    <location>
        <begin position="108"/>
        <end position="132"/>
    </location>
</feature>
<comment type="caution">
    <text evidence="9">Lacks conserved residue(s) required for the propagation of feature annotation.</text>
</comment>
<dbReference type="Proteomes" id="UP000825379">
    <property type="component" value="Chromosome"/>
</dbReference>
<proteinExistence type="inferred from homology"/>
<dbReference type="PANTHER" id="PTHR42922:SF1">
    <property type="entry name" value="PHOSPHATE TRANSPORT SYSTEM PERMEASE PROTEIN PSTA"/>
    <property type="match status" value="1"/>
</dbReference>
<evidence type="ECO:0000313" key="12">
    <source>
        <dbReference type="Proteomes" id="UP000825379"/>
    </source>
</evidence>
<dbReference type="GO" id="GO:0005886">
    <property type="term" value="C:plasma membrane"/>
    <property type="evidence" value="ECO:0007669"/>
    <property type="project" value="UniProtKB-SubCell"/>
</dbReference>
<evidence type="ECO:0000256" key="3">
    <source>
        <dbReference type="ARBA" id="ARBA00022448"/>
    </source>
</evidence>
<evidence type="ECO:0000256" key="5">
    <source>
        <dbReference type="ARBA" id="ARBA00022592"/>
    </source>
</evidence>
<dbReference type="GO" id="GO:0005315">
    <property type="term" value="F:phosphate transmembrane transporter activity"/>
    <property type="evidence" value="ECO:0007669"/>
    <property type="project" value="InterPro"/>
</dbReference>
<name>A0AAD1KT68_THETH</name>
<comment type="similarity">
    <text evidence="2 9">Belongs to the binding-protein-dependent transport system permease family. CysTW subfamily.</text>
</comment>
<dbReference type="AlphaFoldDB" id="A0AAD1KT68"/>
<evidence type="ECO:0000256" key="9">
    <source>
        <dbReference type="RuleBase" id="RU363043"/>
    </source>
</evidence>
<evidence type="ECO:0000256" key="2">
    <source>
        <dbReference type="ARBA" id="ARBA00007069"/>
    </source>
</evidence>
<dbReference type="Pfam" id="PF00528">
    <property type="entry name" value="BPD_transp_1"/>
    <property type="match status" value="1"/>
</dbReference>
<dbReference type="EMBL" id="AP024926">
    <property type="protein sequence ID" value="BCZ85950.1"/>
    <property type="molecule type" value="Genomic_DNA"/>
</dbReference>
<keyword evidence="8 9" id="KW-0472">Membrane</keyword>
<feature type="transmembrane region" description="Helical" evidence="9">
    <location>
        <begin position="255"/>
        <end position="276"/>
    </location>
</feature>
<evidence type="ECO:0000256" key="8">
    <source>
        <dbReference type="ARBA" id="ARBA00023136"/>
    </source>
</evidence>
<dbReference type="InterPro" id="IPR035906">
    <property type="entry name" value="MetI-like_sf"/>
</dbReference>
<keyword evidence="7 9" id="KW-1133">Transmembrane helix</keyword>
<feature type="transmembrane region" description="Helical" evidence="9">
    <location>
        <begin position="71"/>
        <end position="96"/>
    </location>
</feature>
<dbReference type="NCBIfam" id="TIGR00974">
    <property type="entry name" value="3a0107s02c"/>
    <property type="match status" value="1"/>
</dbReference>
<gene>
    <name evidence="11" type="ORF">TthAA11_01320</name>
</gene>
<sequence>MTAKDLALKQRYRVERLMMALVALGTLLAFLVLFLVLAYAFFQGVGALNLDFFLKDMRPPGETGGGLRQAIVGTLIVDGLGLLLALPFGLAAGILLAEYPDHPVNPYLRLLSDTLNGMPAILFGLLAFVLVVKPMGGFSGLSGAFALGFLMIPILARSAEGVLSLVPKEIREAGLALGLPRWRVILSLVLPTARAGLITGVLLAFARAAGEAAPLLFTAFGSPLLELNPLKPMDTLPLRLFVFAISPYEDWHRQAWAAGLVLFALITLTSLLARWASRWRF</sequence>
<keyword evidence="6 9" id="KW-0812">Transmembrane</keyword>
<dbReference type="Gene3D" id="1.10.3720.10">
    <property type="entry name" value="MetI-like"/>
    <property type="match status" value="1"/>
</dbReference>
<dbReference type="PROSITE" id="PS50928">
    <property type="entry name" value="ABC_TM1"/>
    <property type="match status" value="1"/>
</dbReference>
<dbReference type="InterPro" id="IPR051408">
    <property type="entry name" value="Phosphate_transprt_permease"/>
</dbReference>
<evidence type="ECO:0000256" key="7">
    <source>
        <dbReference type="ARBA" id="ARBA00022989"/>
    </source>
</evidence>